<dbReference type="Pfam" id="PF00534">
    <property type="entry name" value="Glycos_transf_1"/>
    <property type="match status" value="1"/>
</dbReference>
<dbReference type="InterPro" id="IPR001296">
    <property type="entry name" value="Glyco_trans_1"/>
</dbReference>
<dbReference type="AlphaFoldDB" id="A0A4V2QCA0"/>
<feature type="domain" description="Glycosyl transferase family 1" evidence="1">
    <location>
        <begin position="187"/>
        <end position="336"/>
    </location>
</feature>
<keyword evidence="4" id="KW-1185">Reference proteome</keyword>
<comment type="caution">
    <text evidence="3">The sequence shown here is derived from an EMBL/GenBank/DDBJ whole genome shotgun (WGS) entry which is preliminary data.</text>
</comment>
<evidence type="ECO:0000313" key="3">
    <source>
        <dbReference type="EMBL" id="TCL59427.1"/>
    </source>
</evidence>
<evidence type="ECO:0000313" key="4">
    <source>
        <dbReference type="Proteomes" id="UP000295718"/>
    </source>
</evidence>
<dbReference type="STRING" id="1469948.GCA_000732725_03697"/>
<dbReference type="Gene3D" id="3.40.50.2000">
    <property type="entry name" value="Glycogen Phosphorylase B"/>
    <property type="match status" value="2"/>
</dbReference>
<dbReference type="Pfam" id="PF13477">
    <property type="entry name" value="Glyco_trans_4_2"/>
    <property type="match status" value="1"/>
</dbReference>
<dbReference type="GO" id="GO:0016757">
    <property type="term" value="F:glycosyltransferase activity"/>
    <property type="evidence" value="ECO:0007669"/>
    <property type="project" value="InterPro"/>
</dbReference>
<dbReference type="OrthoDB" id="9772485at2"/>
<proteinExistence type="predicted"/>
<name>A0A4V2QCA0_9FIRM</name>
<dbReference type="InterPro" id="IPR050194">
    <property type="entry name" value="Glycosyltransferase_grp1"/>
</dbReference>
<accession>A0A4V2QCA0</accession>
<dbReference type="SUPFAM" id="SSF53756">
    <property type="entry name" value="UDP-Glycosyltransferase/glycogen phosphorylase"/>
    <property type="match status" value="1"/>
</dbReference>
<organism evidence="3 4">
    <name type="scientific">Kineothrix alysoides</name>
    <dbReference type="NCBI Taxonomy" id="1469948"/>
    <lineage>
        <taxon>Bacteria</taxon>
        <taxon>Bacillati</taxon>
        <taxon>Bacillota</taxon>
        <taxon>Clostridia</taxon>
        <taxon>Lachnospirales</taxon>
        <taxon>Lachnospiraceae</taxon>
        <taxon>Kineothrix</taxon>
    </lineage>
</organism>
<feature type="domain" description="Glycosyltransferase subfamily 4-like N-terminal" evidence="2">
    <location>
        <begin position="25"/>
        <end position="146"/>
    </location>
</feature>
<reference evidence="3 4" key="1">
    <citation type="submission" date="2019-03" db="EMBL/GenBank/DDBJ databases">
        <title>Genomic Encyclopedia of Type Strains, Phase IV (KMG-IV): sequencing the most valuable type-strain genomes for metagenomic binning, comparative biology and taxonomic classification.</title>
        <authorList>
            <person name="Goeker M."/>
        </authorList>
    </citation>
    <scope>NUCLEOTIDE SEQUENCE [LARGE SCALE GENOMIC DNA]</scope>
    <source>
        <strain evidence="3 4">DSM 100556</strain>
    </source>
</reference>
<dbReference type="EMBL" id="SLUO01000004">
    <property type="protein sequence ID" value="TCL59427.1"/>
    <property type="molecule type" value="Genomic_DNA"/>
</dbReference>
<keyword evidence="3" id="KW-0808">Transferase</keyword>
<gene>
    <name evidence="3" type="ORF">EDD76_104164</name>
</gene>
<dbReference type="PANTHER" id="PTHR45947:SF3">
    <property type="entry name" value="SULFOQUINOVOSYL TRANSFERASE SQD2"/>
    <property type="match status" value="1"/>
</dbReference>
<dbReference type="Proteomes" id="UP000295718">
    <property type="component" value="Unassembled WGS sequence"/>
</dbReference>
<dbReference type="CDD" id="cd03808">
    <property type="entry name" value="GT4_CapM-like"/>
    <property type="match status" value="1"/>
</dbReference>
<protein>
    <submittedName>
        <fullName evidence="3">Galacturonosyltransferase</fullName>
    </submittedName>
</protein>
<dbReference type="InterPro" id="IPR028098">
    <property type="entry name" value="Glyco_trans_4-like_N"/>
</dbReference>
<sequence>MGIILILTNSSGGLYDFRNELLLRLLENHRVIISLPDQTKTAELMEEGCEIIETPINRRGMNPKEDMKLFMTYQRLIKQIRPDMVITYTIKPNIYGGFASRLLKVPYITTITGLGGAFDREGLFLKMIVHMYRAGLKKAECIFFQNAENRDIFSSYRIAGKKERMVSGSGVNLKRHFFEPYPVGVRTTFLFVGRVMKERGILEYLEAAVRLHREDIEFAVLGYCDEDYQEMLDEYTEKGIISQWGFHTEVHSYIAKADAIVVASFHEGMSNALIEAAATGRPVIASNISGCREAFEEEMTGFGFTPGNADDLIRAMEKFLALSKEERAHMGKAAREKMECEFDRDSVIDSYISEINTILYNS</sequence>
<evidence type="ECO:0000259" key="1">
    <source>
        <dbReference type="Pfam" id="PF00534"/>
    </source>
</evidence>
<evidence type="ECO:0000259" key="2">
    <source>
        <dbReference type="Pfam" id="PF13477"/>
    </source>
</evidence>
<dbReference type="PANTHER" id="PTHR45947">
    <property type="entry name" value="SULFOQUINOVOSYL TRANSFERASE SQD2"/>
    <property type="match status" value="1"/>
</dbReference>
<dbReference type="RefSeq" id="WP_031392316.1">
    <property type="nucleotide sequence ID" value="NZ_JPNB01000002.1"/>
</dbReference>